<dbReference type="AlphaFoldDB" id="A0A5K7ZH29"/>
<dbReference type="RefSeq" id="WP_155307674.1">
    <property type="nucleotide sequence ID" value="NZ_AP021875.1"/>
</dbReference>
<dbReference type="Proteomes" id="UP000427769">
    <property type="component" value="Chromosome"/>
</dbReference>
<proteinExistence type="predicted"/>
<dbReference type="KEGG" id="dwd:DSCW_65280"/>
<feature type="transmembrane region" description="Helical" evidence="5">
    <location>
        <begin position="31"/>
        <end position="50"/>
    </location>
</feature>
<dbReference type="Pfam" id="PF00939">
    <property type="entry name" value="Na_sulph_symp"/>
    <property type="match status" value="1"/>
</dbReference>
<evidence type="ECO:0000256" key="2">
    <source>
        <dbReference type="ARBA" id="ARBA00022692"/>
    </source>
</evidence>
<evidence type="ECO:0000256" key="5">
    <source>
        <dbReference type="SAM" id="Phobius"/>
    </source>
</evidence>
<dbReference type="PANTHER" id="PTHR10283">
    <property type="entry name" value="SOLUTE CARRIER FAMILY 13 MEMBER"/>
    <property type="match status" value="1"/>
</dbReference>
<gene>
    <name evidence="6" type="ORF">DSCW_65280</name>
</gene>
<feature type="transmembrane region" description="Helical" evidence="5">
    <location>
        <begin position="470"/>
        <end position="491"/>
    </location>
</feature>
<dbReference type="GO" id="GO:0022857">
    <property type="term" value="F:transmembrane transporter activity"/>
    <property type="evidence" value="ECO:0007669"/>
    <property type="project" value="InterPro"/>
</dbReference>
<keyword evidence="2 5" id="KW-0812">Transmembrane</keyword>
<evidence type="ECO:0000256" key="1">
    <source>
        <dbReference type="ARBA" id="ARBA00004141"/>
    </source>
</evidence>
<dbReference type="GO" id="GO:0005886">
    <property type="term" value="C:plasma membrane"/>
    <property type="evidence" value="ECO:0007669"/>
    <property type="project" value="TreeGrafter"/>
</dbReference>
<feature type="transmembrane region" description="Helical" evidence="5">
    <location>
        <begin position="410"/>
        <end position="434"/>
    </location>
</feature>
<feature type="transmembrane region" description="Helical" evidence="5">
    <location>
        <begin position="146"/>
        <end position="165"/>
    </location>
</feature>
<organism evidence="6 7">
    <name type="scientific">Desulfosarcina widdelii</name>
    <dbReference type="NCBI Taxonomy" id="947919"/>
    <lineage>
        <taxon>Bacteria</taxon>
        <taxon>Pseudomonadati</taxon>
        <taxon>Thermodesulfobacteriota</taxon>
        <taxon>Desulfobacteria</taxon>
        <taxon>Desulfobacterales</taxon>
        <taxon>Desulfosarcinaceae</taxon>
        <taxon>Desulfosarcina</taxon>
    </lineage>
</organism>
<keyword evidence="4 5" id="KW-0472">Membrane</keyword>
<feature type="transmembrane region" description="Helical" evidence="5">
    <location>
        <begin position="358"/>
        <end position="374"/>
    </location>
</feature>
<name>A0A5K7ZH29_9BACT</name>
<evidence type="ECO:0000256" key="4">
    <source>
        <dbReference type="ARBA" id="ARBA00023136"/>
    </source>
</evidence>
<feature type="transmembrane region" description="Helical" evidence="5">
    <location>
        <begin position="177"/>
        <end position="195"/>
    </location>
</feature>
<comment type="subcellular location">
    <subcellularLocation>
        <location evidence="1">Membrane</location>
        <topology evidence="1">Multi-pass membrane protein</topology>
    </subcellularLocation>
</comment>
<accession>A0A5K7ZH29</accession>
<reference evidence="6 7" key="1">
    <citation type="submission" date="2019-11" db="EMBL/GenBank/DDBJ databases">
        <title>Comparative genomics of hydrocarbon-degrading Desulfosarcina strains.</title>
        <authorList>
            <person name="Watanabe M."/>
            <person name="Kojima H."/>
            <person name="Fukui M."/>
        </authorList>
    </citation>
    <scope>NUCLEOTIDE SEQUENCE [LARGE SCALE GENOMIC DNA]</scope>
    <source>
        <strain evidence="6 7">PP31</strain>
    </source>
</reference>
<feature type="transmembrane region" description="Helical" evidence="5">
    <location>
        <begin position="215"/>
        <end position="238"/>
    </location>
</feature>
<feature type="transmembrane region" description="Helical" evidence="5">
    <location>
        <begin position="259"/>
        <end position="276"/>
    </location>
</feature>
<evidence type="ECO:0000313" key="6">
    <source>
        <dbReference type="EMBL" id="BBO79111.1"/>
    </source>
</evidence>
<dbReference type="EMBL" id="AP021875">
    <property type="protein sequence ID" value="BBO79111.1"/>
    <property type="molecule type" value="Genomic_DNA"/>
</dbReference>
<keyword evidence="3 5" id="KW-1133">Transmembrane helix</keyword>
<feature type="transmembrane region" description="Helical" evidence="5">
    <location>
        <begin position="380"/>
        <end position="398"/>
    </location>
</feature>
<feature type="transmembrane region" description="Helical" evidence="5">
    <location>
        <begin position="541"/>
        <end position="560"/>
    </location>
</feature>
<feature type="transmembrane region" description="Helical" evidence="5">
    <location>
        <begin position="308"/>
        <end position="326"/>
    </location>
</feature>
<dbReference type="InterPro" id="IPR001898">
    <property type="entry name" value="SLC13A/DASS"/>
</dbReference>
<protein>
    <submittedName>
        <fullName evidence="6">Cation transporter</fullName>
    </submittedName>
</protein>
<keyword evidence="7" id="KW-1185">Reference proteome</keyword>
<evidence type="ECO:0000313" key="7">
    <source>
        <dbReference type="Proteomes" id="UP000427769"/>
    </source>
</evidence>
<dbReference type="OrthoDB" id="9766267at2"/>
<feature type="transmembrane region" description="Helical" evidence="5">
    <location>
        <begin position="503"/>
        <end position="521"/>
    </location>
</feature>
<evidence type="ECO:0000256" key="3">
    <source>
        <dbReference type="ARBA" id="ARBA00022989"/>
    </source>
</evidence>
<sequence>MSHQTAVEPGYDPLLADGAEGRTWTWKNRPGYKPIFFILAALVFTFVVMLPPTQGMLEMVQSLNPAGYALPAGTKTITDAVNKKLRPEAFSQQQEGTDKGAESGHGNGHGEVEPLLTHYQVAQMAKLTICILFLAAFLWGTEALPLGATDILVGVMLYLFAILPINEISRAYMKDAVFFIFGILAVAVGVAKTGLDKRIGLILLSRIKSAKAFAFLFLPMLAVSAGFLSEHALVALLIPVLMGVYKVTCKMYGVKKDRALAIFLLLGVCFAANHGGPGSPAAGGRNAIMVGYLADYGMPISFLEWMKTGIPFVPVMSWVIGLYMYLRLKPKFAVKGVNPSQVVRSEVENMPKFGGREAIMAVILVLLVIAWILIGEHAGLGGPTLYAVMAMFVFRILQWEDIQNGVAFDVVGLYAAACAMGVALKFTGGALWLARTFVDLLPEVLTKGDGLVIGVSLLTGTMTNFMSDGATVAALGPIVLPMATLANVSVWKVGLITSFSSSFANFLVVGTPNNAICFGMGKDPETGERLLDVMDFVKYGLPVTILAWLVLWLWAVLGYWRFLAW</sequence>